<accession>A0A1X1L123</accession>
<comment type="caution">
    <text evidence="2">The sequence shown here is derived from an EMBL/GenBank/DDBJ whole genome shotgun (WGS) entry which is preliminary data.</text>
</comment>
<reference evidence="2 3" key="1">
    <citation type="journal article" date="2016" name="Eur. J. Clin. Microbiol. Infect. Dis.">
        <title>Whole genome sequencing as a tool for phylogenetic analysis of clinical strains of Mitis group streptococci.</title>
        <authorList>
            <person name="Rasmussen L.H."/>
            <person name="Dargis R."/>
            <person name="Hojholt K."/>
            <person name="Christensen J.J."/>
            <person name="Skovgaard O."/>
            <person name="Justesen U.S."/>
            <person name="Rosenvinge F.S."/>
            <person name="Moser C."/>
            <person name="Lukjancenko O."/>
            <person name="Rasmussen S."/>
            <person name="Nielsen X.C."/>
        </authorList>
    </citation>
    <scope>NUCLEOTIDE SEQUENCE [LARGE SCALE GENOMIC DNA]</scope>
    <source>
        <strain evidence="2 3">OD_310347_11</strain>
    </source>
</reference>
<dbReference type="RefSeq" id="WP_050253743.1">
    <property type="nucleotide sequence ID" value="NZ_CAMHLM010000002.1"/>
</dbReference>
<dbReference type="InterPro" id="IPR029060">
    <property type="entry name" value="PIN-like_dom_sf"/>
</dbReference>
<dbReference type="InterPro" id="IPR002716">
    <property type="entry name" value="PIN_dom"/>
</dbReference>
<organism evidence="2 3">
    <name type="scientific">Streptococcus mitis</name>
    <dbReference type="NCBI Taxonomy" id="28037"/>
    <lineage>
        <taxon>Bacteria</taxon>
        <taxon>Bacillati</taxon>
        <taxon>Bacillota</taxon>
        <taxon>Bacilli</taxon>
        <taxon>Lactobacillales</taxon>
        <taxon>Streptococcaceae</taxon>
        <taxon>Streptococcus</taxon>
        <taxon>Streptococcus mitis group</taxon>
    </lineage>
</organism>
<dbReference type="Gene3D" id="3.40.50.1010">
    <property type="entry name" value="5'-nuclease"/>
    <property type="match status" value="1"/>
</dbReference>
<dbReference type="EMBL" id="NCVL01000019">
    <property type="protein sequence ID" value="ORP05407.1"/>
    <property type="molecule type" value="Genomic_DNA"/>
</dbReference>
<feature type="domain" description="PIN" evidence="1">
    <location>
        <begin position="23"/>
        <end position="174"/>
    </location>
</feature>
<dbReference type="Proteomes" id="UP000193505">
    <property type="component" value="Unassembled WGS sequence"/>
</dbReference>
<dbReference type="SUPFAM" id="SSF88723">
    <property type="entry name" value="PIN domain-like"/>
    <property type="match status" value="1"/>
</dbReference>
<proteinExistence type="predicted"/>
<dbReference type="Pfam" id="PF01850">
    <property type="entry name" value="PIN"/>
    <property type="match status" value="1"/>
</dbReference>
<gene>
    <name evidence="2" type="ORF">B7694_05610</name>
</gene>
<evidence type="ECO:0000313" key="2">
    <source>
        <dbReference type="EMBL" id="ORP05407.1"/>
    </source>
</evidence>
<evidence type="ECO:0000313" key="3">
    <source>
        <dbReference type="Proteomes" id="UP000193505"/>
    </source>
</evidence>
<sequence length="188" mass="22234">MPNLNFVKATINNLNSRLPRRDILVDTNVLLDLFGGENRFRYDKLWEYSLENDLTLYVTTLTISEYINRKCRNAFEVYQENLSIREENGESIDDVEFEYKRGFQKTSEYESVFNESLKQVEIILNDAKLINIDHNELKNIEPSKYNLKDYNDAIFYYLATKNSFGIVTHDRDFLESRAPLIVYTNLNN</sequence>
<dbReference type="CDD" id="cd09854">
    <property type="entry name" value="PIN_VapC-like"/>
    <property type="match status" value="1"/>
</dbReference>
<evidence type="ECO:0000259" key="1">
    <source>
        <dbReference type="Pfam" id="PF01850"/>
    </source>
</evidence>
<name>A0A1X1L123_STRMT</name>
<protein>
    <recommendedName>
        <fullName evidence="1">PIN domain-containing protein</fullName>
    </recommendedName>
</protein>
<dbReference type="AlphaFoldDB" id="A0A1X1L123"/>